<evidence type="ECO:0000256" key="2">
    <source>
        <dbReference type="SAM" id="Phobius"/>
    </source>
</evidence>
<evidence type="ECO:0000313" key="4">
    <source>
        <dbReference type="EMBL" id="CAJ51123.1"/>
    </source>
</evidence>
<keyword evidence="2" id="KW-0812">Transmembrane</keyword>
<reference evidence="4 5" key="1">
    <citation type="journal article" date="2006" name="BMC Genomics">
        <title>The genome of the square archaeon Haloquadratum walsbyi: life at the limits of water activity.</title>
        <authorList>
            <person name="Bolhuis H.H."/>
            <person name="Palm P.P."/>
            <person name="Wende A.W."/>
            <person name="Falb M.M."/>
            <person name="Rampp M.M."/>
            <person name="Rodriguez-Valera F.F."/>
            <person name="Pfeiffer F.F."/>
            <person name="Oesterhelt D.D."/>
        </authorList>
    </citation>
    <scope>NUCLEOTIDE SEQUENCE [LARGE SCALE GENOMIC DNA]</scope>
    <source>
        <strain evidence="5">DSM 16790 / HBSQ001</strain>
        <plasmid evidence="5">Plasmid PL47</plasmid>
    </source>
</reference>
<keyword evidence="2" id="KW-0472">Membrane</keyword>
<keyword evidence="5" id="KW-1185">Reference proteome</keyword>
<dbReference type="KEGG" id="hwa:HQ_4033A"/>
<gene>
    <name evidence="4" type="ordered locus">HQ_4033A</name>
</gene>
<keyword evidence="4" id="KW-0614">Plasmid</keyword>
<dbReference type="AlphaFoldDB" id="Q18DE4"/>
<feature type="transmembrane region" description="Helical" evidence="2">
    <location>
        <begin position="206"/>
        <end position="229"/>
    </location>
</feature>
<dbReference type="InterPro" id="IPR011856">
    <property type="entry name" value="tRNA_endonuc-like_dom_sf"/>
</dbReference>
<dbReference type="Proteomes" id="UP000001975">
    <property type="component" value="Plasmid PL47"/>
</dbReference>
<geneLocation type="plasmid" evidence="4 5">
    <name>PL47</name>
</geneLocation>
<dbReference type="Gene3D" id="3.40.1350.10">
    <property type="match status" value="1"/>
</dbReference>
<dbReference type="GeneID" id="25393404"/>
<organism evidence="4 5">
    <name type="scientific">Haloquadratum walsbyi (strain DSM 16790 / HBSQ001)</name>
    <dbReference type="NCBI Taxonomy" id="362976"/>
    <lineage>
        <taxon>Archaea</taxon>
        <taxon>Methanobacteriati</taxon>
        <taxon>Methanobacteriota</taxon>
        <taxon>Stenosarchaea group</taxon>
        <taxon>Halobacteria</taxon>
        <taxon>Halobacteriales</taxon>
        <taxon>Haloferacaceae</taxon>
        <taxon>Haloquadratum</taxon>
    </lineage>
</organism>
<dbReference type="InterPro" id="IPR039442">
    <property type="entry name" value="Mrr-like_dom"/>
</dbReference>
<dbReference type="InterPro" id="IPR011335">
    <property type="entry name" value="Restrct_endonuc-II-like"/>
</dbReference>
<evidence type="ECO:0000256" key="1">
    <source>
        <dbReference type="SAM" id="MobiDB-lite"/>
    </source>
</evidence>
<dbReference type="PANTHER" id="PTHR30015">
    <property type="entry name" value="MRR RESTRICTION SYSTEM PROTEIN"/>
    <property type="match status" value="1"/>
</dbReference>
<dbReference type="GO" id="GO:0015666">
    <property type="term" value="F:restriction endodeoxyribonuclease activity"/>
    <property type="evidence" value="ECO:0007669"/>
    <property type="project" value="TreeGrafter"/>
</dbReference>
<feature type="compositionally biased region" description="Polar residues" evidence="1">
    <location>
        <begin position="150"/>
        <end position="170"/>
    </location>
</feature>
<sequence>MSSISRSEFKYQIQHIDPIDFEEFVADVWSHRGWKTSLTSASHDRGIDVIATWNGVISRKEAIQVKRYQSEKVGSREVQTYGSIPYQEPDVDTVIIVTSSSFSQPAQKIADDLNVKTINGDDLYQIVRENSLSSIVATHLELDNRSENATEIGTSNNTHSAQSGISNSASLPEENRRESTIQHTTSTQTDSIELPKLPEDETMGKVFLLIGVLLLVSVPTLLILIFGTAI</sequence>
<evidence type="ECO:0000259" key="3">
    <source>
        <dbReference type="Pfam" id="PF13156"/>
    </source>
</evidence>
<dbReference type="InterPro" id="IPR052906">
    <property type="entry name" value="Type_IV_Methyl-Rstrct_Enzyme"/>
</dbReference>
<accession>Q18DE4</accession>
<protein>
    <submittedName>
        <fullName evidence="4">Homolog to restriction system mrr</fullName>
    </submittedName>
</protein>
<dbReference type="RefSeq" id="WP_011572935.1">
    <property type="nucleotide sequence ID" value="NC_008213.1"/>
</dbReference>
<dbReference type="Pfam" id="PF13156">
    <property type="entry name" value="Mrr_cat_2"/>
    <property type="match status" value="1"/>
</dbReference>
<dbReference type="GO" id="GO:0003676">
    <property type="term" value="F:nucleic acid binding"/>
    <property type="evidence" value="ECO:0007669"/>
    <property type="project" value="InterPro"/>
</dbReference>
<dbReference type="eggNOG" id="arCOG02782">
    <property type="taxonomic scope" value="Archaea"/>
</dbReference>
<dbReference type="HOGENOM" id="CLU_103223_0_0_2"/>
<feature type="domain" description="Mrr-like" evidence="3">
    <location>
        <begin position="16"/>
        <end position="137"/>
    </location>
</feature>
<evidence type="ECO:0000313" key="5">
    <source>
        <dbReference type="Proteomes" id="UP000001975"/>
    </source>
</evidence>
<feature type="compositionally biased region" description="Polar residues" evidence="1">
    <location>
        <begin position="181"/>
        <end position="191"/>
    </location>
</feature>
<proteinExistence type="predicted"/>
<dbReference type="EMBL" id="AM180089">
    <property type="protein sequence ID" value="CAJ51123.1"/>
    <property type="molecule type" value="Genomic_DNA"/>
</dbReference>
<keyword evidence="2" id="KW-1133">Transmembrane helix</keyword>
<feature type="region of interest" description="Disordered" evidence="1">
    <location>
        <begin position="150"/>
        <end position="191"/>
    </location>
</feature>
<dbReference type="PANTHER" id="PTHR30015:SF6">
    <property type="entry name" value="SLL1429 PROTEIN"/>
    <property type="match status" value="1"/>
</dbReference>
<dbReference type="SUPFAM" id="SSF52980">
    <property type="entry name" value="Restriction endonuclease-like"/>
    <property type="match status" value="1"/>
</dbReference>
<name>Q18DE4_HALWD</name>